<reference evidence="5 6" key="1">
    <citation type="journal article" date="2018" name="Biotechnol. Adv.">
        <title>Improved genomic resources and new bioinformatic workflow for the carcinogenic parasite Clonorchis sinensis: Biotechnological implications.</title>
        <authorList>
            <person name="Wang D."/>
            <person name="Korhonen P.K."/>
            <person name="Gasser R.B."/>
            <person name="Young N.D."/>
        </authorList>
    </citation>
    <scope>NUCLEOTIDE SEQUENCE [LARGE SCALE GENOMIC DNA]</scope>
    <source>
        <strain evidence="5">Cs-k2</strain>
    </source>
</reference>
<dbReference type="GO" id="GO:0005576">
    <property type="term" value="C:extracellular region"/>
    <property type="evidence" value="ECO:0007669"/>
    <property type="project" value="UniProtKB-SubCell"/>
</dbReference>
<dbReference type="Proteomes" id="UP000286415">
    <property type="component" value="Unassembled WGS sequence"/>
</dbReference>
<accession>A0A419PUJ3</accession>
<dbReference type="FunFam" id="2.60.40.770:FF:000001">
    <property type="entry name" value="NPC intracellular cholesterol transporter 2"/>
    <property type="match status" value="1"/>
</dbReference>
<protein>
    <submittedName>
        <fullName evidence="5">NPC intracellular cholesterol transporter 2 a</fullName>
    </submittedName>
</protein>
<dbReference type="Pfam" id="PF02221">
    <property type="entry name" value="E1_DerP2_DerF2"/>
    <property type="match status" value="1"/>
</dbReference>
<keyword evidence="3" id="KW-0964">Secreted</keyword>
<evidence type="ECO:0000256" key="3">
    <source>
        <dbReference type="ARBA" id="ARBA00022525"/>
    </source>
</evidence>
<dbReference type="STRING" id="79923.A0A419PUJ3"/>
<dbReference type="OrthoDB" id="4937502at2759"/>
<dbReference type="PANTHER" id="PTHR11306">
    <property type="entry name" value="NIEMANN PICK TYPE C2 PROTEIN NPC2-RELATED"/>
    <property type="match status" value="1"/>
</dbReference>
<dbReference type="GO" id="GO:0032934">
    <property type="term" value="F:sterol binding"/>
    <property type="evidence" value="ECO:0007669"/>
    <property type="project" value="InterPro"/>
</dbReference>
<comment type="similarity">
    <text evidence="2">Belongs to the NPC2 family.</text>
</comment>
<evidence type="ECO:0000256" key="1">
    <source>
        <dbReference type="ARBA" id="ARBA00004613"/>
    </source>
</evidence>
<dbReference type="GO" id="GO:0015918">
    <property type="term" value="P:sterol transport"/>
    <property type="evidence" value="ECO:0007669"/>
    <property type="project" value="InterPro"/>
</dbReference>
<name>A0A419PUJ3_CLOSI</name>
<dbReference type="SUPFAM" id="SSF81296">
    <property type="entry name" value="E set domains"/>
    <property type="match status" value="1"/>
</dbReference>
<evidence type="ECO:0000256" key="2">
    <source>
        <dbReference type="ARBA" id="ARBA00006370"/>
    </source>
</evidence>
<comment type="subcellular location">
    <subcellularLocation>
        <location evidence="1">Secreted</location>
    </subcellularLocation>
</comment>
<dbReference type="Gene3D" id="2.60.40.770">
    <property type="match status" value="1"/>
</dbReference>
<dbReference type="SMART" id="SM00737">
    <property type="entry name" value="ML"/>
    <property type="match status" value="1"/>
</dbReference>
<feature type="domain" description="MD-2-related lipid-recognition" evidence="4">
    <location>
        <begin position="24"/>
        <end position="146"/>
    </location>
</feature>
<dbReference type="InterPro" id="IPR003172">
    <property type="entry name" value="ML_dom"/>
</dbReference>
<sequence>MRAPHALLLFTSAFLFVNAGNVRYTDCGSNFPVHSVNVEPCHETPCSLTRGSTATTQISFQAGQYAGSSGRVEVFGIVRGSSVPVNLDSPQICGHVQPNCPLESGQWYTYTKGMFIDYSYPAMQLNVRWVLKDSQGGQMVCVEIPIQLV</sequence>
<reference evidence="5 6" key="2">
    <citation type="journal article" date="2021" name="Genomics">
        <title>High-quality reference genome for Clonorchis sinensis.</title>
        <authorList>
            <person name="Young N.D."/>
            <person name="Stroehlein A.J."/>
            <person name="Kinkar L."/>
            <person name="Wang T."/>
            <person name="Sohn W.M."/>
            <person name="Chang B.C.H."/>
            <person name="Kaur P."/>
            <person name="Weisz D."/>
            <person name="Dudchenko O."/>
            <person name="Aiden E.L."/>
            <person name="Korhonen P.K."/>
            <person name="Gasser R.B."/>
        </authorList>
    </citation>
    <scope>NUCLEOTIDE SEQUENCE [LARGE SCALE GENOMIC DNA]</scope>
    <source>
        <strain evidence="5">Cs-k2</strain>
    </source>
</reference>
<dbReference type="InterPro" id="IPR039670">
    <property type="entry name" value="NPC2-like"/>
</dbReference>
<keyword evidence="6" id="KW-1185">Reference proteome</keyword>
<dbReference type="InterPro" id="IPR014756">
    <property type="entry name" value="Ig_E-set"/>
</dbReference>
<organism evidence="5 6">
    <name type="scientific">Clonorchis sinensis</name>
    <name type="common">Chinese liver fluke</name>
    <dbReference type="NCBI Taxonomy" id="79923"/>
    <lineage>
        <taxon>Eukaryota</taxon>
        <taxon>Metazoa</taxon>
        <taxon>Spiralia</taxon>
        <taxon>Lophotrochozoa</taxon>
        <taxon>Platyhelminthes</taxon>
        <taxon>Trematoda</taxon>
        <taxon>Digenea</taxon>
        <taxon>Opisthorchiida</taxon>
        <taxon>Opisthorchiata</taxon>
        <taxon>Opisthorchiidae</taxon>
        <taxon>Clonorchis</taxon>
    </lineage>
</organism>
<proteinExistence type="inferred from homology"/>
<evidence type="ECO:0000313" key="6">
    <source>
        <dbReference type="Proteomes" id="UP000286415"/>
    </source>
</evidence>
<evidence type="ECO:0000313" key="5">
    <source>
        <dbReference type="EMBL" id="KAG5446312.1"/>
    </source>
</evidence>
<comment type="caution">
    <text evidence="5">The sequence shown here is derived from an EMBL/GenBank/DDBJ whole genome shotgun (WGS) entry which is preliminary data.</text>
</comment>
<gene>
    <name evidence="5" type="ORF">CSKR_106753</name>
</gene>
<dbReference type="PANTHER" id="PTHR11306:SF68">
    <property type="entry name" value="NPC INTRACELLULAR CHOLESTEROL TRANSPORTER 2"/>
    <property type="match status" value="1"/>
</dbReference>
<evidence type="ECO:0000259" key="4">
    <source>
        <dbReference type="SMART" id="SM00737"/>
    </source>
</evidence>
<dbReference type="EMBL" id="NIRI02000056">
    <property type="protein sequence ID" value="KAG5446312.1"/>
    <property type="molecule type" value="Genomic_DNA"/>
</dbReference>
<dbReference type="InParanoid" id="A0A419PUJ3"/>
<dbReference type="AlphaFoldDB" id="A0A419PUJ3"/>